<evidence type="ECO:0000313" key="2">
    <source>
        <dbReference type="Proteomes" id="UP000255411"/>
    </source>
</evidence>
<protein>
    <submittedName>
        <fullName evidence="1">Uncharacterized protein</fullName>
    </submittedName>
</protein>
<name>A0A345VJZ3_9STRE</name>
<proteinExistence type="predicted"/>
<sequence length="101" mass="11467">MQKNEQSSRQVETLLLDANGRRIIANSEFMILLKQAKSDREELVHLLGLSKELEKYLVNPEKGAGLIKAGSTVVPFRNKIPLQTQLFDIMSTDPEKMRAEQ</sequence>
<dbReference type="InterPro" id="IPR027417">
    <property type="entry name" value="P-loop_NTPase"/>
</dbReference>
<gene>
    <name evidence="1" type="ORF">Sp14A_11300</name>
</gene>
<evidence type="ECO:0000313" key="1">
    <source>
        <dbReference type="EMBL" id="AXJ13045.1"/>
    </source>
</evidence>
<organism evidence="1 2">
    <name type="scientific">Streptococcus pluranimalium</name>
    <dbReference type="NCBI Taxonomy" id="82348"/>
    <lineage>
        <taxon>Bacteria</taxon>
        <taxon>Bacillati</taxon>
        <taxon>Bacillota</taxon>
        <taxon>Bacilli</taxon>
        <taxon>Lactobacillales</taxon>
        <taxon>Streptococcaceae</taxon>
        <taxon>Streptococcus</taxon>
    </lineage>
</organism>
<dbReference type="Gene3D" id="3.40.50.300">
    <property type="entry name" value="P-loop containing nucleotide triphosphate hydrolases"/>
    <property type="match status" value="1"/>
</dbReference>
<dbReference type="AlphaFoldDB" id="A0A345VJZ3"/>
<dbReference type="Proteomes" id="UP000255411">
    <property type="component" value="Chromosome"/>
</dbReference>
<dbReference type="EMBL" id="CP022601">
    <property type="protein sequence ID" value="AXJ13045.1"/>
    <property type="molecule type" value="Genomic_DNA"/>
</dbReference>
<reference evidence="1 2" key="1">
    <citation type="submission" date="2017-07" db="EMBL/GenBank/DDBJ databases">
        <title>Streptococcus pluranimalium as cause of bovine abortion.</title>
        <authorList>
            <person name="Rodriguez Campos S."/>
            <person name="Gobeli Brawand S."/>
            <person name="Brodard I."/>
            <person name="Rychener L."/>
            <person name="Perreten V."/>
        </authorList>
    </citation>
    <scope>NUCLEOTIDE SEQUENCE [LARGE SCALE GENOMIC DNA]</scope>
    <source>
        <strain evidence="1 2">14A0014</strain>
    </source>
</reference>
<accession>A0A345VJZ3</accession>